<name>A0ABD0J2W9_9CAEN</name>
<keyword evidence="2" id="KW-1185">Reference proteome</keyword>
<proteinExistence type="predicted"/>
<feature type="non-terminal residue" evidence="1">
    <location>
        <position position="1"/>
    </location>
</feature>
<organism evidence="1 2">
    <name type="scientific">Batillaria attramentaria</name>
    <dbReference type="NCBI Taxonomy" id="370345"/>
    <lineage>
        <taxon>Eukaryota</taxon>
        <taxon>Metazoa</taxon>
        <taxon>Spiralia</taxon>
        <taxon>Lophotrochozoa</taxon>
        <taxon>Mollusca</taxon>
        <taxon>Gastropoda</taxon>
        <taxon>Caenogastropoda</taxon>
        <taxon>Sorbeoconcha</taxon>
        <taxon>Cerithioidea</taxon>
        <taxon>Batillariidae</taxon>
        <taxon>Batillaria</taxon>
    </lineage>
</organism>
<dbReference type="AlphaFoldDB" id="A0ABD0J2W9"/>
<dbReference type="Proteomes" id="UP001519460">
    <property type="component" value="Unassembled WGS sequence"/>
</dbReference>
<evidence type="ECO:0000313" key="2">
    <source>
        <dbReference type="Proteomes" id="UP001519460"/>
    </source>
</evidence>
<accession>A0ABD0J2W9</accession>
<gene>
    <name evidence="1" type="ORF">BaRGS_00039552</name>
</gene>
<evidence type="ECO:0000313" key="1">
    <source>
        <dbReference type="EMBL" id="KAK7454706.1"/>
    </source>
</evidence>
<dbReference type="EMBL" id="JACVVK020000699">
    <property type="protein sequence ID" value="KAK7454706.1"/>
    <property type="molecule type" value="Genomic_DNA"/>
</dbReference>
<reference evidence="1 2" key="1">
    <citation type="journal article" date="2023" name="Sci. Data">
        <title>Genome assembly of the Korean intertidal mud-creeper Batillaria attramentaria.</title>
        <authorList>
            <person name="Patra A.K."/>
            <person name="Ho P.T."/>
            <person name="Jun S."/>
            <person name="Lee S.J."/>
            <person name="Kim Y."/>
            <person name="Won Y.J."/>
        </authorList>
    </citation>
    <scope>NUCLEOTIDE SEQUENCE [LARGE SCALE GENOMIC DNA]</scope>
    <source>
        <strain evidence="1">Wonlab-2016</strain>
    </source>
</reference>
<sequence length="69" mass="7425">SQTVSVATTNYSTSAHADTRYRTGTCTFSSTDVSTTDKYYKAVVYPGATSTVYGPLNVGELTIQLQYNA</sequence>
<comment type="caution">
    <text evidence="1">The sequence shown here is derived from an EMBL/GenBank/DDBJ whole genome shotgun (WGS) entry which is preliminary data.</text>
</comment>
<protein>
    <submittedName>
        <fullName evidence="1">Uncharacterized protein</fullName>
    </submittedName>
</protein>